<reference evidence="2" key="1">
    <citation type="submission" date="2020-01" db="EMBL/GenBank/DDBJ databases">
        <title>Identification and distribution of gene clusters putatively required for synthesis of sphingolipid metabolism inhibitors in phylogenetically diverse species of the filamentous fungus Fusarium.</title>
        <authorList>
            <person name="Kim H.-S."/>
            <person name="Busman M."/>
            <person name="Brown D.W."/>
            <person name="Divon H."/>
            <person name="Uhlig S."/>
            <person name="Proctor R.H."/>
        </authorList>
    </citation>
    <scope>NUCLEOTIDE SEQUENCE</scope>
    <source>
        <strain evidence="2">NRRL 53441</strain>
    </source>
</reference>
<dbReference type="Proteomes" id="UP000605986">
    <property type="component" value="Unassembled WGS sequence"/>
</dbReference>
<comment type="caution">
    <text evidence="2">The sequence shown here is derived from an EMBL/GenBank/DDBJ whole genome shotgun (WGS) entry which is preliminary data.</text>
</comment>
<feature type="compositionally biased region" description="Basic and acidic residues" evidence="1">
    <location>
        <begin position="233"/>
        <end position="245"/>
    </location>
</feature>
<feature type="region of interest" description="Disordered" evidence="1">
    <location>
        <begin position="1"/>
        <end position="58"/>
    </location>
</feature>
<feature type="region of interest" description="Disordered" evidence="1">
    <location>
        <begin position="75"/>
        <end position="170"/>
    </location>
</feature>
<organism evidence="2 3">
    <name type="scientific">Fusarium austroafricanum</name>
    <dbReference type="NCBI Taxonomy" id="2364996"/>
    <lineage>
        <taxon>Eukaryota</taxon>
        <taxon>Fungi</taxon>
        <taxon>Dikarya</taxon>
        <taxon>Ascomycota</taxon>
        <taxon>Pezizomycotina</taxon>
        <taxon>Sordariomycetes</taxon>
        <taxon>Hypocreomycetidae</taxon>
        <taxon>Hypocreales</taxon>
        <taxon>Nectriaceae</taxon>
        <taxon>Fusarium</taxon>
        <taxon>Fusarium concolor species complex</taxon>
    </lineage>
</organism>
<keyword evidence="3" id="KW-1185">Reference proteome</keyword>
<gene>
    <name evidence="2" type="ORF">F53441_11149</name>
</gene>
<feature type="compositionally biased region" description="Polar residues" evidence="1">
    <location>
        <begin position="447"/>
        <end position="461"/>
    </location>
</feature>
<feature type="region of interest" description="Disordered" evidence="1">
    <location>
        <begin position="440"/>
        <end position="461"/>
    </location>
</feature>
<name>A0A8H4K426_9HYPO</name>
<evidence type="ECO:0000256" key="1">
    <source>
        <dbReference type="SAM" id="MobiDB-lite"/>
    </source>
</evidence>
<dbReference type="AlphaFoldDB" id="A0A8H4K426"/>
<feature type="compositionally biased region" description="Polar residues" evidence="1">
    <location>
        <begin position="82"/>
        <end position="93"/>
    </location>
</feature>
<evidence type="ECO:0000313" key="3">
    <source>
        <dbReference type="Proteomes" id="UP000605986"/>
    </source>
</evidence>
<evidence type="ECO:0000313" key="2">
    <source>
        <dbReference type="EMBL" id="KAF4444337.1"/>
    </source>
</evidence>
<feature type="compositionally biased region" description="Basic residues" evidence="1">
    <location>
        <begin position="223"/>
        <end position="232"/>
    </location>
</feature>
<sequence>MDLVARSRSWLNKVHDFEGPNNSEAHFAQDTDKGYTSNWKPDNLPAAPIHPSHHQLHHPRNRFLHQEQVPTPSEYLEDDAYSESQDAPSLQTGSGKGNNKKRSRSHLYQDSADDASYDHRFERQARRKTRPDRYDSKDKTSRRKAPIEHEAERSRKKSRSKKRKNRSSLDVMNNFVSGAIPNTRVTMRPNLTAGLFLNGRSSTYGQVADLTFNDMEFIETRGKTGKGNKRTQRKGDEFNHDKDVSSDDGQYSQHHIEPPATTTNNEDQEDQESRSKTSESTTQKLVLKKDRETHDDLGSSKETANTSDSETPETMLKKLIESSIFDGTGILKRVWNKDNLGILPPTHANKSPAYQDKGVMAKSCKNSPMKSNTQPNTTEFAHKDASACVGDSTEGPRSQLLKELPLSTCDTTEAQLLPLPQSLVERDTHEQTVVEQLTQDPGAKSAYVTNSRRQSVSQTSEGGHHYIRCLDQNDQLGHMPASLEADHHWIEQMFHQDNVENIETEPTGLFVHRGCQFNNETIPPPEPYSHQHGVVHNSAFRPLTVPTAYSEIYPPHNETRYDKAPSRQPYNYDDDETIHEFINRIEAEVSSRWDESQQLVGDSIINGTEEYNEDEFLGVHNEPNRLQNINSGHREEMQPSLYDMYVWPHQGPALESQTVPEYWNISGYRQDGHSTGRPHDESGASDVKMAAFWRPNRF</sequence>
<feature type="compositionally biased region" description="Basic residues" evidence="1">
    <location>
        <begin position="154"/>
        <end position="166"/>
    </location>
</feature>
<dbReference type="EMBL" id="JAADJG010000553">
    <property type="protein sequence ID" value="KAF4444337.1"/>
    <property type="molecule type" value="Genomic_DNA"/>
</dbReference>
<dbReference type="OrthoDB" id="2537141at2759"/>
<feature type="compositionally biased region" description="Basic and acidic residues" evidence="1">
    <location>
        <begin position="131"/>
        <end position="153"/>
    </location>
</feature>
<proteinExistence type="predicted"/>
<feature type="compositionally biased region" description="Basic and acidic residues" evidence="1">
    <location>
        <begin position="287"/>
        <end position="299"/>
    </location>
</feature>
<protein>
    <submittedName>
        <fullName evidence="2">Uncharacterized protein</fullName>
    </submittedName>
</protein>
<accession>A0A8H4K426</accession>
<feature type="region of interest" description="Disordered" evidence="1">
    <location>
        <begin position="222"/>
        <end position="313"/>
    </location>
</feature>
<feature type="compositionally biased region" description="Polar residues" evidence="1">
    <location>
        <begin position="300"/>
        <end position="309"/>
    </location>
</feature>